<evidence type="ECO:0000259" key="7">
    <source>
        <dbReference type="PROSITE" id="PS51698"/>
    </source>
</evidence>
<evidence type="ECO:0000256" key="6">
    <source>
        <dbReference type="PROSITE-ProRule" id="PRU00259"/>
    </source>
</evidence>
<evidence type="ECO:0000256" key="2">
    <source>
        <dbReference type="ARBA" id="ARBA00004906"/>
    </source>
</evidence>
<dbReference type="SUPFAM" id="SSF57850">
    <property type="entry name" value="RING/U-box"/>
    <property type="match status" value="1"/>
</dbReference>
<gene>
    <name evidence="8" type="ORF">MANES_01G037100v8</name>
</gene>
<dbReference type="AlphaFoldDB" id="A0A2C9WJX4"/>
<dbReference type="SMART" id="SM00185">
    <property type="entry name" value="ARM"/>
    <property type="match status" value="7"/>
</dbReference>
<dbReference type="STRING" id="3983.A0A2C9WJX4"/>
<dbReference type="InterPro" id="IPR016024">
    <property type="entry name" value="ARM-type_fold"/>
</dbReference>
<proteinExistence type="predicted"/>
<dbReference type="InterPro" id="IPR000225">
    <property type="entry name" value="Armadillo"/>
</dbReference>
<dbReference type="UniPathway" id="UPA00143"/>
<comment type="pathway">
    <text evidence="2">Protein modification; protein ubiquitination.</text>
</comment>
<dbReference type="InterPro" id="IPR003613">
    <property type="entry name" value="Ubox_domain"/>
</dbReference>
<feature type="domain" description="U-box" evidence="7">
    <location>
        <begin position="259"/>
        <end position="333"/>
    </location>
</feature>
<dbReference type="SUPFAM" id="SSF48371">
    <property type="entry name" value="ARM repeat"/>
    <property type="match status" value="1"/>
</dbReference>
<dbReference type="Pfam" id="PF00514">
    <property type="entry name" value="Arm"/>
    <property type="match status" value="1"/>
</dbReference>
<evidence type="ECO:0000256" key="3">
    <source>
        <dbReference type="ARBA" id="ARBA00012483"/>
    </source>
</evidence>
<evidence type="ECO:0000256" key="4">
    <source>
        <dbReference type="ARBA" id="ARBA00022679"/>
    </source>
</evidence>
<evidence type="ECO:0000313" key="9">
    <source>
        <dbReference type="Proteomes" id="UP000091857"/>
    </source>
</evidence>
<dbReference type="OMA" id="GNVQGCI"/>
<name>A0A2C9WJX4_MANES</name>
<dbReference type="Gene3D" id="1.25.10.10">
    <property type="entry name" value="Leucine-rich Repeat Variant"/>
    <property type="match status" value="3"/>
</dbReference>
<dbReference type="CDD" id="cd16664">
    <property type="entry name" value="RING-Ubox_PUB"/>
    <property type="match status" value="1"/>
</dbReference>
<dbReference type="OrthoDB" id="7537227at2759"/>
<dbReference type="PROSITE" id="PS51698">
    <property type="entry name" value="U_BOX"/>
    <property type="match status" value="1"/>
</dbReference>
<dbReference type="InterPro" id="IPR011989">
    <property type="entry name" value="ARM-like"/>
</dbReference>
<dbReference type="Gramene" id="Manes.01G037100.3.v8.1">
    <property type="protein sequence ID" value="Manes.01G037100.3.v8.1.CDS"/>
    <property type="gene ID" value="Manes.01G037100.v8.1"/>
</dbReference>
<dbReference type="InterPro" id="IPR052608">
    <property type="entry name" value="U-box_domain_protein"/>
</dbReference>
<feature type="repeat" description="ARM" evidence="6">
    <location>
        <begin position="541"/>
        <end position="583"/>
    </location>
</feature>
<evidence type="ECO:0000256" key="1">
    <source>
        <dbReference type="ARBA" id="ARBA00000900"/>
    </source>
</evidence>
<dbReference type="InterPro" id="IPR013083">
    <property type="entry name" value="Znf_RING/FYVE/PHD"/>
</dbReference>
<evidence type="ECO:0000256" key="5">
    <source>
        <dbReference type="ARBA" id="ARBA00022737"/>
    </source>
</evidence>
<dbReference type="PROSITE" id="PS50176">
    <property type="entry name" value="ARM_REPEAT"/>
    <property type="match status" value="1"/>
</dbReference>
<keyword evidence="5" id="KW-0677">Repeat</keyword>
<sequence>MAKDVINSASLVPISEMLSQLASSIFGTVHAVKEVLIQKENFKKFSTYLEKTACLLKELSELNLDYSESLKTAIEILNRETKIAKQLVLECKNKNKVYLLLNCHRIVKRLDNITKEISHALSLIPLASLGISMGISDEISKLCENMLGAEYRTAVAEQKILEKIASATQECNVNRSHANDLLFHIAEAVGISTEHSSFKKEFKEFKNEIEDAKRRKDMPEDTQMEQIIALLENADATKSHEEREKYFNRRNSLGRQPLQPLQAFYCPITQDVMVDPVETSSGKTFERAAIEKWFAEGHNSCPLTQISLDTSFLRPNKPLQKLIEEWRDRNNLITIVSLKPKLQSTEEHEVLQSLEKLQGLLVERELHRQWVIMEDYIPVLIGLLSAKNRDIRTSTLAILCILAKDSEDNKEAIAKVDRALELIIHSLARQIGESKLALQLLLDLSRNHLVKHSVGNIQGCIFLLATASNSNDNQAAKNAEELLNHLSFCNQNVIEMAKANFFKPLLQLLSSGEEDIRIIMAETLSQIELTDNNKVSLFEEGALEPLLQLLTHDDLEVKKVAIEALHNLSDVPQNGLKLIREGAIGPLLELLYRHSLLSPRLREQVAATIMHLAISTTTQVADIMQVLLLESEDIFRLFSLISFTGPNIQKSILRTFLAVCHSPLGVEIREKLRQFSALQVLVQLCDQDNQIVRGNAVKLFCCLTQDGNGDTLLEHVGQRCIERLLTIITTSNDMEEIAAAMGIISNLPKDPQITLWLLDAGALDIISTCLTHESRNASYRMQITENAAAAICPFIAPSNLEWQKRVAEFGIIPVLVQLLVCGTTLTKQNAAISLKHFSENSTSLSNRVKQQWLSWCCLKAPVKYCPVHLGICTVEYSFCILEANALEPLVRMLGETDPGVCEASLDALLTLIDGERLQRGSKVLAEANAIAPIIKLLSLPSASLQEKTLKALERIFRLVEFKQQYGTSAQMPLVEITQRGSGSMKSLAAKVLAQLNLLTEQSSYF</sequence>
<dbReference type="Gene3D" id="3.30.40.10">
    <property type="entry name" value="Zinc/RING finger domain, C3HC4 (zinc finger)"/>
    <property type="match status" value="1"/>
</dbReference>
<dbReference type="InterPro" id="IPR045210">
    <property type="entry name" value="RING-Ubox_PUB"/>
</dbReference>
<dbReference type="EMBL" id="CM004387">
    <property type="protein sequence ID" value="OAY59517.1"/>
    <property type="molecule type" value="Genomic_DNA"/>
</dbReference>
<protein>
    <recommendedName>
        <fullName evidence="3">RING-type E3 ubiquitin transferase</fullName>
        <ecNumber evidence="3">2.3.2.27</ecNumber>
    </recommendedName>
</protein>
<evidence type="ECO:0000313" key="8">
    <source>
        <dbReference type="EMBL" id="OAY59517.1"/>
    </source>
</evidence>
<dbReference type="PANTHER" id="PTHR45958:SF8">
    <property type="entry name" value="U-BOX DOMAIN-CONTAINING PROTEIN 44-LIKE"/>
    <property type="match status" value="1"/>
</dbReference>
<dbReference type="PANTHER" id="PTHR45958">
    <property type="entry name" value="RING-TYPE E3 UBIQUITIN TRANSFERASE"/>
    <property type="match status" value="1"/>
</dbReference>
<dbReference type="GO" id="GO:0061630">
    <property type="term" value="F:ubiquitin protein ligase activity"/>
    <property type="evidence" value="ECO:0007669"/>
    <property type="project" value="UniProtKB-EC"/>
</dbReference>
<dbReference type="Proteomes" id="UP000091857">
    <property type="component" value="Chromosome 1"/>
</dbReference>
<accession>A0A2C9WJX4</accession>
<reference evidence="9" key="1">
    <citation type="journal article" date="2016" name="Nat. Biotechnol.">
        <title>Sequencing wild and cultivated cassava and related species reveals extensive interspecific hybridization and genetic diversity.</title>
        <authorList>
            <person name="Bredeson J.V."/>
            <person name="Lyons J.B."/>
            <person name="Prochnik S.E."/>
            <person name="Wu G.A."/>
            <person name="Ha C.M."/>
            <person name="Edsinger-Gonzales E."/>
            <person name="Grimwood J."/>
            <person name="Schmutz J."/>
            <person name="Rabbi I.Y."/>
            <person name="Egesi C."/>
            <person name="Nauluvula P."/>
            <person name="Lebot V."/>
            <person name="Ndunguru J."/>
            <person name="Mkamilo G."/>
            <person name="Bart R.S."/>
            <person name="Setter T.L."/>
            <person name="Gleadow R.M."/>
            <person name="Kulakow P."/>
            <person name="Ferguson M.E."/>
            <person name="Rounsley S."/>
            <person name="Rokhsar D.S."/>
        </authorList>
    </citation>
    <scope>NUCLEOTIDE SEQUENCE [LARGE SCALE GENOMIC DNA]</scope>
    <source>
        <strain evidence="9">cv. AM560-2</strain>
    </source>
</reference>
<dbReference type="GO" id="GO:0016567">
    <property type="term" value="P:protein ubiquitination"/>
    <property type="evidence" value="ECO:0007669"/>
    <property type="project" value="UniProtKB-UniPathway"/>
</dbReference>
<organism evidence="8 9">
    <name type="scientific">Manihot esculenta</name>
    <name type="common">Cassava</name>
    <name type="synonym">Jatropha manihot</name>
    <dbReference type="NCBI Taxonomy" id="3983"/>
    <lineage>
        <taxon>Eukaryota</taxon>
        <taxon>Viridiplantae</taxon>
        <taxon>Streptophyta</taxon>
        <taxon>Embryophyta</taxon>
        <taxon>Tracheophyta</taxon>
        <taxon>Spermatophyta</taxon>
        <taxon>Magnoliopsida</taxon>
        <taxon>eudicotyledons</taxon>
        <taxon>Gunneridae</taxon>
        <taxon>Pentapetalae</taxon>
        <taxon>rosids</taxon>
        <taxon>fabids</taxon>
        <taxon>Malpighiales</taxon>
        <taxon>Euphorbiaceae</taxon>
        <taxon>Crotonoideae</taxon>
        <taxon>Manihoteae</taxon>
        <taxon>Manihot</taxon>
    </lineage>
</organism>
<dbReference type="SMART" id="SM00504">
    <property type="entry name" value="Ubox"/>
    <property type="match status" value="1"/>
</dbReference>
<keyword evidence="4" id="KW-0808">Transferase</keyword>
<comment type="catalytic activity">
    <reaction evidence="1">
        <text>S-ubiquitinyl-[E2 ubiquitin-conjugating enzyme]-L-cysteine + [acceptor protein]-L-lysine = [E2 ubiquitin-conjugating enzyme]-L-cysteine + N(6)-ubiquitinyl-[acceptor protein]-L-lysine.</text>
        <dbReference type="EC" id="2.3.2.27"/>
    </reaction>
</comment>
<keyword evidence="9" id="KW-1185">Reference proteome</keyword>
<comment type="caution">
    <text evidence="8">The sequence shown here is derived from an EMBL/GenBank/DDBJ whole genome shotgun (WGS) entry which is preliminary data.</text>
</comment>
<dbReference type="Pfam" id="PF04564">
    <property type="entry name" value="U-box"/>
    <property type="match status" value="1"/>
</dbReference>
<dbReference type="EC" id="2.3.2.27" evidence="3"/>